<comment type="catalytic activity">
    <reaction evidence="9">
        <text>N(6)-[(R)-dihydrolipoyl]-L-lysyl-[protein] + succinyl-CoA = N(6)-[(R)-S(8)-succinyldihydrolipoyl]-L-lysyl-[protein] + CoA</text>
        <dbReference type="Rhea" id="RHEA:15213"/>
        <dbReference type="Rhea" id="RHEA-COMP:10475"/>
        <dbReference type="Rhea" id="RHEA-COMP:20092"/>
        <dbReference type="ChEBI" id="CHEBI:57287"/>
        <dbReference type="ChEBI" id="CHEBI:57292"/>
        <dbReference type="ChEBI" id="CHEBI:83100"/>
        <dbReference type="ChEBI" id="CHEBI:83120"/>
        <dbReference type="EC" id="2.3.1.61"/>
    </reaction>
</comment>
<dbReference type="Proteomes" id="UP000199206">
    <property type="component" value="Unassembled WGS sequence"/>
</dbReference>
<protein>
    <recommendedName>
        <fullName evidence="10">Dihydrolipoamide acetyltransferase component of pyruvate dehydrogenase complex</fullName>
        <ecNumber evidence="10">2.3.1.-</ecNumber>
    </recommendedName>
</protein>
<dbReference type="PROSITE" id="PS51826">
    <property type="entry name" value="PSBD"/>
    <property type="match status" value="1"/>
</dbReference>
<dbReference type="CDD" id="cd06849">
    <property type="entry name" value="lipoyl_domain"/>
    <property type="match status" value="1"/>
</dbReference>
<dbReference type="Pfam" id="PF00198">
    <property type="entry name" value="2-oxoacid_dh"/>
    <property type="match status" value="1"/>
</dbReference>
<dbReference type="AlphaFoldDB" id="A0A1H8CDI4"/>
<evidence type="ECO:0000313" key="14">
    <source>
        <dbReference type="EMBL" id="SEM93105.1"/>
    </source>
</evidence>
<dbReference type="Gene3D" id="4.10.320.10">
    <property type="entry name" value="E3-binding domain"/>
    <property type="match status" value="1"/>
</dbReference>
<keyword evidence="8 10" id="KW-0012">Acyltransferase</keyword>
<dbReference type="EC" id="2.3.1.-" evidence="10"/>
<feature type="compositionally biased region" description="Low complexity" evidence="11">
    <location>
        <begin position="137"/>
        <end position="147"/>
    </location>
</feature>
<keyword evidence="15" id="KW-1185">Reference proteome</keyword>
<evidence type="ECO:0000313" key="15">
    <source>
        <dbReference type="Proteomes" id="UP000199206"/>
    </source>
</evidence>
<dbReference type="InterPro" id="IPR000089">
    <property type="entry name" value="Biotin_lipoyl"/>
</dbReference>
<feature type="region of interest" description="Disordered" evidence="11">
    <location>
        <begin position="86"/>
        <end position="109"/>
    </location>
</feature>
<dbReference type="GO" id="GO:0004149">
    <property type="term" value="F:dihydrolipoyllysine-residue succinyltransferase activity"/>
    <property type="evidence" value="ECO:0007669"/>
    <property type="project" value="UniProtKB-EC"/>
</dbReference>
<keyword evidence="6 10" id="KW-0808">Transferase</keyword>
<dbReference type="InterPro" id="IPR003016">
    <property type="entry name" value="2-oxoA_DH_lipoyl-BS"/>
</dbReference>
<dbReference type="Pfam" id="PF00364">
    <property type="entry name" value="Biotin_lipoyl"/>
    <property type="match status" value="1"/>
</dbReference>
<dbReference type="InterPro" id="IPR036625">
    <property type="entry name" value="E3-bd_dom_sf"/>
</dbReference>
<proteinExistence type="inferred from homology"/>
<evidence type="ECO:0000256" key="11">
    <source>
        <dbReference type="SAM" id="MobiDB-lite"/>
    </source>
</evidence>
<accession>A0A1H8CDI4</accession>
<dbReference type="Gene3D" id="2.40.50.100">
    <property type="match status" value="1"/>
</dbReference>
<name>A0A1H8CDI4_9SPHN</name>
<comment type="pathway">
    <text evidence="3">Amino-acid degradation; L-lysine degradation via saccharopine pathway; glutaryl-CoA from L-lysine: step 6/6.</text>
</comment>
<evidence type="ECO:0000256" key="9">
    <source>
        <dbReference type="ARBA" id="ARBA00052761"/>
    </source>
</evidence>
<feature type="domain" description="Lipoyl-binding" evidence="12">
    <location>
        <begin position="3"/>
        <end position="78"/>
    </location>
</feature>
<dbReference type="SUPFAM" id="SSF51230">
    <property type="entry name" value="Single hybrid motif"/>
    <property type="match status" value="1"/>
</dbReference>
<evidence type="ECO:0000259" key="13">
    <source>
        <dbReference type="PROSITE" id="PS51826"/>
    </source>
</evidence>
<dbReference type="PROSITE" id="PS50968">
    <property type="entry name" value="BIOTINYL_LIPOYL"/>
    <property type="match status" value="1"/>
</dbReference>
<reference evidence="15" key="1">
    <citation type="submission" date="2016-10" db="EMBL/GenBank/DDBJ databases">
        <authorList>
            <person name="Varghese N."/>
            <person name="Submissions S."/>
        </authorList>
    </citation>
    <scope>NUCLEOTIDE SEQUENCE [LARGE SCALE GENOMIC DNA]</scope>
    <source>
        <strain evidence="15">S6-262</strain>
    </source>
</reference>
<dbReference type="EMBL" id="FOCF01000003">
    <property type="protein sequence ID" value="SEM93105.1"/>
    <property type="molecule type" value="Genomic_DNA"/>
</dbReference>
<dbReference type="RefSeq" id="WP_093665131.1">
    <property type="nucleotide sequence ID" value="NZ_FOCF01000003.1"/>
</dbReference>
<comment type="subunit">
    <text evidence="5">Forms a 24-polypeptide structural core with octahedral symmetry. Part of the 2-oxoglutarate dehydrogenase (OGDH) complex composed of E1 (2-oxoglutarate dehydrogenase), E2 (dihydrolipoamide succinyltransferase) and E3 (dihydrolipoamide dehydrogenase); the complex contains multiple copies of the three enzymatic components (E1, E2 and E3).</text>
</comment>
<evidence type="ECO:0000256" key="1">
    <source>
        <dbReference type="ARBA" id="ARBA00001938"/>
    </source>
</evidence>
<gene>
    <name evidence="14" type="ORF">SAMN05192583_1564</name>
</gene>
<feature type="region of interest" description="Disordered" evidence="11">
    <location>
        <begin position="121"/>
        <end position="160"/>
    </location>
</feature>
<comment type="function">
    <text evidence="2">E2 component of the 2-oxoglutarate dehydrogenase (OGDH) complex which catalyzes the second step in the conversion of 2-oxoglutarate to succinyl-CoA and CO(2).</text>
</comment>
<dbReference type="InterPro" id="IPR011053">
    <property type="entry name" value="Single_hybrid_motif"/>
</dbReference>
<dbReference type="Pfam" id="PF02817">
    <property type="entry name" value="E3_binding"/>
    <property type="match status" value="1"/>
</dbReference>
<evidence type="ECO:0000259" key="12">
    <source>
        <dbReference type="PROSITE" id="PS50968"/>
    </source>
</evidence>
<dbReference type="FunFam" id="3.30.559.10:FF:000007">
    <property type="entry name" value="Dihydrolipoamide acetyltransferase component of pyruvate dehydrogenase complex"/>
    <property type="match status" value="1"/>
</dbReference>
<dbReference type="SUPFAM" id="SSF52777">
    <property type="entry name" value="CoA-dependent acyltransferases"/>
    <property type="match status" value="1"/>
</dbReference>
<keyword evidence="7 10" id="KW-0450">Lipoyl</keyword>
<evidence type="ECO:0000256" key="7">
    <source>
        <dbReference type="ARBA" id="ARBA00022823"/>
    </source>
</evidence>
<evidence type="ECO:0000256" key="6">
    <source>
        <dbReference type="ARBA" id="ARBA00022679"/>
    </source>
</evidence>
<organism evidence="14 15">
    <name type="scientific">Sphingomonas gellani</name>
    <dbReference type="NCBI Taxonomy" id="1166340"/>
    <lineage>
        <taxon>Bacteria</taxon>
        <taxon>Pseudomonadati</taxon>
        <taxon>Pseudomonadota</taxon>
        <taxon>Alphaproteobacteria</taxon>
        <taxon>Sphingomonadales</taxon>
        <taxon>Sphingomonadaceae</taxon>
        <taxon>Sphingomonas</taxon>
    </lineage>
</organism>
<comment type="similarity">
    <text evidence="4 10">Belongs to the 2-oxoacid dehydrogenase family.</text>
</comment>
<sequence length="450" mass="47947">MARFTFKLPDIGEGIAEAEIVTWHVAVGDRVEEDQNLADMMTDKATVEMESPVAGTVVELAGDVGDQVAIGAALVVIEVEGEEAGEAEAVAAPESAAQAETAEQYEAENPGVEVAETAGMTTPARSGSDAAPRAEVPAPATRASAPESEPEPAAPAGADAERHVLASPAVRARANDLGIDLSQVKPAEGDRLRHADLDAYLRYSSGQGYRAPGASRVRADEQVRVIGMRRRIAENMAASKRAIPHFTYVDEIDVTELERVRADLNEHRGGRPKLTLLPFLIVAICRTLPEFPMLNARYDDEAGVVTRSGRVHLGMAAQTDAGLTVPVIRDAQDKNVWQLATEIGRLAEAARAGKLTPQEMGGGTITVTSLGPLGGIATTPVINRPEVAIIGPNKIVERPVFTGRGDEIRRAKLMNLSISCDHRVVDGWDAASYVQALRKQLETPVLLFAD</sequence>
<dbReference type="PANTHER" id="PTHR43178:SF5">
    <property type="entry name" value="LIPOAMIDE ACYLTRANSFERASE COMPONENT OF BRANCHED-CHAIN ALPHA-KETO ACID DEHYDROGENASE COMPLEX, MITOCHONDRIAL"/>
    <property type="match status" value="1"/>
</dbReference>
<dbReference type="InterPro" id="IPR023213">
    <property type="entry name" value="CAT-like_dom_sf"/>
</dbReference>
<evidence type="ECO:0000256" key="2">
    <source>
        <dbReference type="ARBA" id="ARBA00004052"/>
    </source>
</evidence>
<dbReference type="STRING" id="1166340.SAMN05192583_1564"/>
<evidence type="ECO:0000256" key="10">
    <source>
        <dbReference type="RuleBase" id="RU003423"/>
    </source>
</evidence>
<dbReference type="InterPro" id="IPR001078">
    <property type="entry name" value="2-oxoacid_DH_actylTfrase"/>
</dbReference>
<evidence type="ECO:0000256" key="3">
    <source>
        <dbReference type="ARBA" id="ARBA00005145"/>
    </source>
</evidence>
<dbReference type="InterPro" id="IPR004167">
    <property type="entry name" value="PSBD"/>
</dbReference>
<evidence type="ECO:0000256" key="5">
    <source>
        <dbReference type="ARBA" id="ARBA00011666"/>
    </source>
</evidence>
<dbReference type="PANTHER" id="PTHR43178">
    <property type="entry name" value="DIHYDROLIPOAMIDE ACETYLTRANSFERASE COMPONENT OF PYRUVATE DEHYDROGENASE COMPLEX"/>
    <property type="match status" value="1"/>
</dbReference>
<dbReference type="PROSITE" id="PS00189">
    <property type="entry name" value="LIPOYL"/>
    <property type="match status" value="1"/>
</dbReference>
<evidence type="ECO:0000256" key="4">
    <source>
        <dbReference type="ARBA" id="ARBA00007317"/>
    </source>
</evidence>
<dbReference type="GO" id="GO:0031405">
    <property type="term" value="F:lipoic acid binding"/>
    <property type="evidence" value="ECO:0007669"/>
    <property type="project" value="TreeGrafter"/>
</dbReference>
<feature type="domain" description="Peripheral subunit-binding (PSBD)" evidence="13">
    <location>
        <begin position="165"/>
        <end position="201"/>
    </location>
</feature>
<comment type="cofactor">
    <cofactor evidence="1 10">
        <name>(R)-lipoate</name>
        <dbReference type="ChEBI" id="CHEBI:83088"/>
    </cofactor>
</comment>
<dbReference type="OrthoDB" id="9805770at2"/>
<dbReference type="GO" id="GO:0005737">
    <property type="term" value="C:cytoplasm"/>
    <property type="evidence" value="ECO:0007669"/>
    <property type="project" value="TreeGrafter"/>
</dbReference>
<dbReference type="InterPro" id="IPR050743">
    <property type="entry name" value="2-oxoacid_DH_E2_comp"/>
</dbReference>
<dbReference type="Gene3D" id="3.30.559.10">
    <property type="entry name" value="Chloramphenicol acetyltransferase-like domain"/>
    <property type="match status" value="1"/>
</dbReference>
<feature type="compositionally biased region" description="Low complexity" evidence="11">
    <location>
        <begin position="87"/>
        <end position="108"/>
    </location>
</feature>
<evidence type="ECO:0000256" key="8">
    <source>
        <dbReference type="ARBA" id="ARBA00023315"/>
    </source>
</evidence>
<dbReference type="GO" id="GO:0016407">
    <property type="term" value="F:acetyltransferase activity"/>
    <property type="evidence" value="ECO:0007669"/>
    <property type="project" value="TreeGrafter"/>
</dbReference>